<dbReference type="EnsemblPlants" id="evm.model.02.2192">
    <property type="protein sequence ID" value="cds.evm.model.02.2192"/>
    <property type="gene ID" value="evm.TU.02.2192"/>
</dbReference>
<reference evidence="1" key="1">
    <citation type="submission" date="2018-11" db="EMBL/GenBank/DDBJ databases">
        <authorList>
            <person name="Grassa J C."/>
        </authorList>
    </citation>
    <scope>NUCLEOTIDE SEQUENCE [LARGE SCALE GENOMIC DNA]</scope>
</reference>
<dbReference type="Proteomes" id="UP000596661">
    <property type="component" value="Chromosome 2"/>
</dbReference>
<proteinExistence type="predicted"/>
<dbReference type="AlphaFoldDB" id="A0A803NWS8"/>
<dbReference type="Gene3D" id="3.30.200.20">
    <property type="entry name" value="Phosphorylase Kinase, domain 1"/>
    <property type="match status" value="1"/>
</dbReference>
<accession>A0A803NWS8</accession>
<dbReference type="Gramene" id="evm.model.02.2192">
    <property type="protein sequence ID" value="cds.evm.model.02.2192"/>
    <property type="gene ID" value="evm.TU.02.2192"/>
</dbReference>
<name>A0A803NWS8_CANSA</name>
<sequence>MSAAEVLGLSEKTTSCFLTISFTISEDETTRVGTWPICKSINGPYLAKSVRSEWCGWVLRRRRLPISGNLGGDGGKLNLVPAMVLKKRKNQSHSSYQSPLLPTPDAANIILLIDQIEPVKNRLNLQFCFGEEGSLILWRKLALQEKIGSGSFGTDYRAKWRGSVSILHFIPFHP</sequence>
<reference evidence="1" key="2">
    <citation type="submission" date="2021-03" db="UniProtKB">
        <authorList>
            <consortium name="EnsemblPlants"/>
        </authorList>
    </citation>
    <scope>IDENTIFICATION</scope>
</reference>
<dbReference type="EMBL" id="UZAU01000234">
    <property type="status" value="NOT_ANNOTATED_CDS"/>
    <property type="molecule type" value="Genomic_DNA"/>
</dbReference>
<keyword evidence="2" id="KW-1185">Reference proteome</keyword>
<organism evidence="1 2">
    <name type="scientific">Cannabis sativa</name>
    <name type="common">Hemp</name>
    <name type="synonym">Marijuana</name>
    <dbReference type="NCBI Taxonomy" id="3483"/>
    <lineage>
        <taxon>Eukaryota</taxon>
        <taxon>Viridiplantae</taxon>
        <taxon>Streptophyta</taxon>
        <taxon>Embryophyta</taxon>
        <taxon>Tracheophyta</taxon>
        <taxon>Spermatophyta</taxon>
        <taxon>Magnoliopsida</taxon>
        <taxon>eudicotyledons</taxon>
        <taxon>Gunneridae</taxon>
        <taxon>Pentapetalae</taxon>
        <taxon>rosids</taxon>
        <taxon>fabids</taxon>
        <taxon>Rosales</taxon>
        <taxon>Cannabaceae</taxon>
        <taxon>Cannabis</taxon>
    </lineage>
</organism>
<protein>
    <submittedName>
        <fullName evidence="1">Uncharacterized protein</fullName>
    </submittedName>
</protein>
<evidence type="ECO:0000313" key="1">
    <source>
        <dbReference type="EnsemblPlants" id="cds.evm.model.02.2192"/>
    </source>
</evidence>
<evidence type="ECO:0000313" key="2">
    <source>
        <dbReference type="Proteomes" id="UP000596661"/>
    </source>
</evidence>